<evidence type="ECO:0000256" key="1">
    <source>
        <dbReference type="SAM" id="MobiDB-lite"/>
    </source>
</evidence>
<feature type="region of interest" description="Disordered" evidence="1">
    <location>
        <begin position="15"/>
        <end position="38"/>
    </location>
</feature>
<sequence>MVAVAHWPAVATARRWPLRRSKPPRPSTQQPARGGHRSLASCWLRAERIRNRTGNSPSTVSGCCRGPQSRATAKSLATTHVTRKWRPGRLAPQEGGPAFRYAFIFPVFLEGCTSRGGNSV</sequence>
<dbReference type="Gramene" id="PVH35655">
    <property type="protein sequence ID" value="PVH35655"/>
    <property type="gene ID" value="PAHAL_7G237500"/>
</dbReference>
<protein>
    <submittedName>
        <fullName evidence="2">Uncharacterized protein</fullName>
    </submittedName>
</protein>
<evidence type="ECO:0000313" key="2">
    <source>
        <dbReference type="EMBL" id="PVH35655.1"/>
    </source>
</evidence>
<accession>A0A2T8ID98</accession>
<dbReference type="EMBL" id="CM008052">
    <property type="protein sequence ID" value="PVH35655.1"/>
    <property type="molecule type" value="Genomic_DNA"/>
</dbReference>
<reference evidence="2" key="1">
    <citation type="submission" date="2018-04" db="EMBL/GenBank/DDBJ databases">
        <title>WGS assembly of Panicum hallii.</title>
        <authorList>
            <person name="Lovell J."/>
            <person name="Jenkins J."/>
            <person name="Lowry D."/>
            <person name="Mamidi S."/>
            <person name="Sreedasyam A."/>
            <person name="Weng X."/>
            <person name="Barry K."/>
            <person name="Bonette J."/>
            <person name="Campitelli B."/>
            <person name="Daum C."/>
            <person name="Gordon S."/>
            <person name="Gould B."/>
            <person name="Lipzen A."/>
            <person name="Macqueen A."/>
            <person name="Palacio-Mejia J."/>
            <person name="Plott C."/>
            <person name="Shakirov E."/>
            <person name="Shu S."/>
            <person name="Yoshinaga Y."/>
            <person name="Zane M."/>
            <person name="Rokhsar D."/>
            <person name="Grimwood J."/>
            <person name="Schmutz J."/>
            <person name="Juenger T."/>
        </authorList>
    </citation>
    <scope>NUCLEOTIDE SEQUENCE [LARGE SCALE GENOMIC DNA]</scope>
    <source>
        <strain evidence="2">FIL2</strain>
    </source>
</reference>
<name>A0A2T8ID98_9POAL</name>
<dbReference type="Proteomes" id="UP000243499">
    <property type="component" value="Chromosome 7"/>
</dbReference>
<dbReference type="AlphaFoldDB" id="A0A2T8ID98"/>
<organism evidence="2">
    <name type="scientific">Panicum hallii</name>
    <dbReference type="NCBI Taxonomy" id="206008"/>
    <lineage>
        <taxon>Eukaryota</taxon>
        <taxon>Viridiplantae</taxon>
        <taxon>Streptophyta</taxon>
        <taxon>Embryophyta</taxon>
        <taxon>Tracheophyta</taxon>
        <taxon>Spermatophyta</taxon>
        <taxon>Magnoliopsida</taxon>
        <taxon>Liliopsida</taxon>
        <taxon>Poales</taxon>
        <taxon>Poaceae</taxon>
        <taxon>PACMAD clade</taxon>
        <taxon>Panicoideae</taxon>
        <taxon>Panicodae</taxon>
        <taxon>Paniceae</taxon>
        <taxon>Panicinae</taxon>
        <taxon>Panicum</taxon>
        <taxon>Panicum sect. Panicum</taxon>
    </lineage>
</organism>
<gene>
    <name evidence="2" type="ORF">PAHAL_7G237500</name>
</gene>
<proteinExistence type="predicted"/>